<name>A0A1T0B0R0_9PAST</name>
<evidence type="ECO:0000313" key="1">
    <source>
        <dbReference type="EMBL" id="OOS03499.1"/>
    </source>
</evidence>
<protein>
    <recommendedName>
        <fullName evidence="3">Beta-ketoacyl synthase N-terminal domain-containing protein</fullName>
    </recommendedName>
</protein>
<proteinExistence type="predicted"/>
<organism evidence="1 2">
    <name type="scientific">[Haemophilus] felis</name>
    <dbReference type="NCBI Taxonomy" id="123822"/>
    <lineage>
        <taxon>Bacteria</taxon>
        <taxon>Pseudomonadati</taxon>
        <taxon>Pseudomonadota</taxon>
        <taxon>Gammaproteobacteria</taxon>
        <taxon>Pasteurellales</taxon>
        <taxon>Pasteurellaceae</taxon>
    </lineage>
</organism>
<sequence>MSEIYLVAQHHFLIEECDDKTLRQSLKAAGVDARRLSRFTQLALLGALPLQSALMPNSPIYLGGKFSSPSKFNKMFAQLNEQDLPSPLDFMANLNNSATFQLTQALQTTGATLFLAIDTETLLQPLQLAQLELNQTEPATALVGWAFEHPDQNGQQGSYWLVLSNRPQEKAIPLAQGKTALTQSLHNLFQIV</sequence>
<keyword evidence="2" id="KW-1185">Reference proteome</keyword>
<dbReference type="AlphaFoldDB" id="A0A1T0B0R0"/>
<accession>A0A1T0B0R0</accession>
<reference evidence="1 2" key="1">
    <citation type="submission" date="2017-02" db="EMBL/GenBank/DDBJ databases">
        <title>Draft genome sequence of Haemophilus felis CCUG 31170 type strain.</title>
        <authorList>
            <person name="Engstrom-Jakobsson H."/>
            <person name="Salva-Serra F."/>
            <person name="Thorell K."/>
            <person name="Gonzales-Siles L."/>
            <person name="Karlsson R."/>
            <person name="Boulund F."/>
            <person name="Engstrand L."/>
            <person name="Kristiansson E."/>
            <person name="Moore E."/>
        </authorList>
    </citation>
    <scope>NUCLEOTIDE SEQUENCE [LARGE SCALE GENOMIC DNA]</scope>
    <source>
        <strain evidence="1 2">CCUG 31170</strain>
    </source>
</reference>
<evidence type="ECO:0008006" key="3">
    <source>
        <dbReference type="Google" id="ProtNLM"/>
    </source>
</evidence>
<dbReference type="STRING" id="123822.B0188_06550"/>
<gene>
    <name evidence="1" type="ORF">B0188_06550</name>
</gene>
<comment type="caution">
    <text evidence="1">The sequence shown here is derived from an EMBL/GenBank/DDBJ whole genome shotgun (WGS) entry which is preliminary data.</text>
</comment>
<dbReference type="EMBL" id="MUYB01000026">
    <property type="protein sequence ID" value="OOS03499.1"/>
    <property type="molecule type" value="Genomic_DNA"/>
</dbReference>
<dbReference type="Proteomes" id="UP000190023">
    <property type="component" value="Unassembled WGS sequence"/>
</dbReference>
<evidence type="ECO:0000313" key="2">
    <source>
        <dbReference type="Proteomes" id="UP000190023"/>
    </source>
</evidence>